<reference evidence="1" key="1">
    <citation type="submission" date="2022-06" db="EMBL/GenBank/DDBJ databases">
        <authorList>
            <consortium name="SYNGENTA / RWTH Aachen University"/>
        </authorList>
    </citation>
    <scope>NUCLEOTIDE SEQUENCE</scope>
</reference>
<dbReference type="EMBL" id="CALTRL010004136">
    <property type="protein sequence ID" value="CAH7682545.1"/>
    <property type="molecule type" value="Genomic_DNA"/>
</dbReference>
<gene>
    <name evidence="1" type="ORF">PPACK8108_LOCUS15497</name>
</gene>
<keyword evidence="2" id="KW-1185">Reference proteome</keyword>
<accession>A0AAV0B7Z8</accession>
<evidence type="ECO:0000313" key="1">
    <source>
        <dbReference type="EMBL" id="CAH7682545.1"/>
    </source>
</evidence>
<evidence type="ECO:0000313" key="2">
    <source>
        <dbReference type="Proteomes" id="UP001153365"/>
    </source>
</evidence>
<dbReference type="InterPro" id="IPR016039">
    <property type="entry name" value="Thiolase-like"/>
</dbReference>
<dbReference type="GO" id="GO:0016746">
    <property type="term" value="F:acyltransferase activity"/>
    <property type="evidence" value="ECO:0007669"/>
    <property type="project" value="InterPro"/>
</dbReference>
<comment type="caution">
    <text evidence="1">The sequence shown here is derived from an EMBL/GenBank/DDBJ whole genome shotgun (WGS) entry which is preliminary data.</text>
</comment>
<dbReference type="Gene3D" id="3.40.47.10">
    <property type="match status" value="1"/>
</dbReference>
<organism evidence="1 2">
    <name type="scientific">Phakopsora pachyrhizi</name>
    <name type="common">Asian soybean rust disease fungus</name>
    <dbReference type="NCBI Taxonomy" id="170000"/>
    <lineage>
        <taxon>Eukaryota</taxon>
        <taxon>Fungi</taxon>
        <taxon>Dikarya</taxon>
        <taxon>Basidiomycota</taxon>
        <taxon>Pucciniomycotina</taxon>
        <taxon>Pucciniomycetes</taxon>
        <taxon>Pucciniales</taxon>
        <taxon>Phakopsoraceae</taxon>
        <taxon>Phakopsora</taxon>
    </lineage>
</organism>
<sequence>MLDLDKVIVIAGCAELEPLGSLRTQWQMEAKGEFSIKGLLELASITGLIKFVGGKMKNGKQYVEQVDAKTEDPVYHSQVKPKDKAQILSHTGFWLMEPEHFRRHDSNRKGYTKKVELIMILRLFKLHLLMPIIPKFNMVRKLTLDEVLNVFH</sequence>
<protein>
    <submittedName>
        <fullName evidence="1">Expressed protein</fullName>
    </submittedName>
</protein>
<dbReference type="Proteomes" id="UP001153365">
    <property type="component" value="Unassembled WGS sequence"/>
</dbReference>
<proteinExistence type="predicted"/>
<name>A0AAV0B7Z8_PHAPC</name>
<dbReference type="AlphaFoldDB" id="A0AAV0B7Z8"/>